<evidence type="ECO:0000313" key="3">
    <source>
        <dbReference type="EMBL" id="BDI30995.1"/>
    </source>
</evidence>
<evidence type="ECO:0000259" key="2">
    <source>
        <dbReference type="Pfam" id="PF08327"/>
    </source>
</evidence>
<dbReference type="Gene3D" id="3.30.530.20">
    <property type="match status" value="1"/>
</dbReference>
<protein>
    <recommendedName>
        <fullName evidence="2">Activator of Hsp90 ATPase homologue 1/2-like C-terminal domain-containing protein</fullName>
    </recommendedName>
</protein>
<dbReference type="SUPFAM" id="SSF55961">
    <property type="entry name" value="Bet v1-like"/>
    <property type="match status" value="1"/>
</dbReference>
<evidence type="ECO:0000256" key="1">
    <source>
        <dbReference type="ARBA" id="ARBA00006817"/>
    </source>
</evidence>
<evidence type="ECO:0000313" key="4">
    <source>
        <dbReference type="Proteomes" id="UP000287394"/>
    </source>
</evidence>
<dbReference type="AlphaFoldDB" id="A0A402CSS2"/>
<reference evidence="3 4" key="1">
    <citation type="journal article" date="2019" name="Int. J. Syst. Evol. Microbiol.">
        <title>Capsulimonas corticalis gen. nov., sp. nov., an aerobic capsulated bacterium, of a novel bacterial order, Capsulimonadales ord. nov., of the class Armatimonadia of the phylum Armatimonadetes.</title>
        <authorList>
            <person name="Li J."/>
            <person name="Kudo C."/>
            <person name="Tonouchi A."/>
        </authorList>
    </citation>
    <scope>NUCLEOTIDE SEQUENCE [LARGE SCALE GENOMIC DNA]</scope>
    <source>
        <strain evidence="3 4">AX-7</strain>
    </source>
</reference>
<dbReference type="Proteomes" id="UP000287394">
    <property type="component" value="Chromosome"/>
</dbReference>
<organism evidence="3 4">
    <name type="scientific">Capsulimonas corticalis</name>
    <dbReference type="NCBI Taxonomy" id="2219043"/>
    <lineage>
        <taxon>Bacteria</taxon>
        <taxon>Bacillati</taxon>
        <taxon>Armatimonadota</taxon>
        <taxon>Armatimonadia</taxon>
        <taxon>Capsulimonadales</taxon>
        <taxon>Capsulimonadaceae</taxon>
        <taxon>Capsulimonas</taxon>
    </lineage>
</organism>
<gene>
    <name evidence="3" type="ORF">CCAX7_30460</name>
</gene>
<feature type="domain" description="Activator of Hsp90 ATPase homologue 1/2-like C-terminal" evidence="2">
    <location>
        <begin position="20"/>
        <end position="136"/>
    </location>
</feature>
<comment type="similarity">
    <text evidence="1">Belongs to the AHA1 family.</text>
</comment>
<dbReference type="InterPro" id="IPR013538">
    <property type="entry name" value="ASHA1/2-like_C"/>
</dbReference>
<keyword evidence="4" id="KW-1185">Reference proteome</keyword>
<dbReference type="InterPro" id="IPR023393">
    <property type="entry name" value="START-like_dom_sf"/>
</dbReference>
<dbReference type="EMBL" id="AP025739">
    <property type="protein sequence ID" value="BDI30995.1"/>
    <property type="molecule type" value="Genomic_DNA"/>
</dbReference>
<sequence length="151" mass="16893">MVAQDYLCRIEAPVSAAEAFEKISRVSEWWAKNFSGSARELGDTFQVRFGGTFVDFEITEAEPSKKIVWQVVNCNLNWLSDKTEWSDTSVLWELSEGNGVTGVTMVHRGLVPGMECYEECNQGWNFFVSESLQQFLSVGQGLPKGDGGHNE</sequence>
<dbReference type="KEGG" id="ccot:CCAX7_30460"/>
<accession>A0A402CSS2</accession>
<dbReference type="CDD" id="cd07814">
    <property type="entry name" value="SRPBCC_CalC_Aha1-like"/>
    <property type="match status" value="1"/>
</dbReference>
<proteinExistence type="inferred from homology"/>
<dbReference type="RefSeq" id="WP_165864040.1">
    <property type="nucleotide sequence ID" value="NZ_AP025739.1"/>
</dbReference>
<name>A0A402CSS2_9BACT</name>
<dbReference type="Pfam" id="PF08327">
    <property type="entry name" value="AHSA1"/>
    <property type="match status" value="1"/>
</dbReference>